<dbReference type="Proteomes" id="UP001060104">
    <property type="component" value="Chromosome"/>
</dbReference>
<protein>
    <recommendedName>
        <fullName evidence="5">DUF3168 domain-containing protein</fullName>
    </recommendedName>
</protein>
<reference evidence="2" key="2">
    <citation type="submission" date="2022-08" db="EMBL/GenBank/DDBJ databases">
        <title>Genome Sequencing of Bacteroides fragilis Group Isolates with Nanopore Technology.</title>
        <authorList>
            <person name="Tisza M.J."/>
            <person name="Smith D."/>
            <person name="Dekker J.P."/>
        </authorList>
    </citation>
    <scope>NUCLEOTIDE SEQUENCE</scope>
    <source>
        <strain evidence="2">BFG-527</strain>
    </source>
</reference>
<evidence type="ECO:0008006" key="5">
    <source>
        <dbReference type="Google" id="ProtNLM"/>
    </source>
</evidence>
<evidence type="ECO:0000313" key="2">
    <source>
        <dbReference type="EMBL" id="UVQ75014.1"/>
    </source>
</evidence>
<dbReference type="AlphaFoldDB" id="A0A174RMM4"/>
<name>A0A174RMM4_9BACE</name>
<reference evidence="1 3" key="1">
    <citation type="submission" date="2015-09" db="EMBL/GenBank/DDBJ databases">
        <authorList>
            <consortium name="Pathogen Informatics"/>
        </authorList>
    </citation>
    <scope>NUCLEOTIDE SEQUENCE [LARGE SCALE GENOMIC DNA]</scope>
    <source>
        <strain evidence="1 3">2789STDY5834846</strain>
    </source>
</reference>
<dbReference type="EMBL" id="CP103141">
    <property type="protein sequence ID" value="UVQ75014.1"/>
    <property type="molecule type" value="Genomic_DNA"/>
</dbReference>
<keyword evidence="4" id="KW-1185">Reference proteome</keyword>
<accession>A0A3E5G8F1</accession>
<dbReference type="Proteomes" id="UP000095606">
    <property type="component" value="Unassembled WGS sequence"/>
</dbReference>
<dbReference type="EMBL" id="CZAE01000019">
    <property type="protein sequence ID" value="CUP85361.1"/>
    <property type="molecule type" value="Genomic_DNA"/>
</dbReference>
<evidence type="ECO:0000313" key="3">
    <source>
        <dbReference type="Proteomes" id="UP000095606"/>
    </source>
</evidence>
<dbReference type="RefSeq" id="WP_055270403.1">
    <property type="nucleotide sequence ID" value="NZ_CABMFH010000016.1"/>
</dbReference>
<proteinExistence type="predicted"/>
<accession>A0A174RMM4</accession>
<dbReference type="GeneID" id="69587314"/>
<evidence type="ECO:0000313" key="4">
    <source>
        <dbReference type="Proteomes" id="UP001060104"/>
    </source>
</evidence>
<gene>
    <name evidence="1" type="ORF">ERS852461_03542</name>
    <name evidence="2" type="ORF">NXY30_00775</name>
</gene>
<sequence length="152" mass="17249">MEQLFNDIQQQIATKMGDTITLIDEDCGQLEALANGEDQYPVTFPCVLIGIPETIWETMKSGIQHGKTTLTVRLAFDCYDDTHYGSSQEQHAAERMALAGRLNSYLHCWRFDECATVLIRRTSRQFSQPGGIKVYEMEYTTTVADEIQNNES</sequence>
<evidence type="ECO:0000313" key="1">
    <source>
        <dbReference type="EMBL" id="CUP85361.1"/>
    </source>
</evidence>
<organism evidence="1 3">
    <name type="scientific">Bacteroides faecis</name>
    <dbReference type="NCBI Taxonomy" id="674529"/>
    <lineage>
        <taxon>Bacteria</taxon>
        <taxon>Pseudomonadati</taxon>
        <taxon>Bacteroidota</taxon>
        <taxon>Bacteroidia</taxon>
        <taxon>Bacteroidales</taxon>
        <taxon>Bacteroidaceae</taxon>
        <taxon>Bacteroides</taxon>
    </lineage>
</organism>